<dbReference type="InterPro" id="IPR001737">
    <property type="entry name" value="KsgA/Erm"/>
</dbReference>
<dbReference type="HAMAP" id="MF_00607">
    <property type="entry name" value="16SrRNA_methyltr_A"/>
    <property type="match status" value="1"/>
</dbReference>
<evidence type="ECO:0000313" key="11">
    <source>
        <dbReference type="Proteomes" id="UP000178059"/>
    </source>
</evidence>
<dbReference type="EMBL" id="MFTT01000034">
    <property type="protein sequence ID" value="OGI69046.1"/>
    <property type="molecule type" value="Genomic_DNA"/>
</dbReference>
<dbReference type="AlphaFoldDB" id="A0A1F6VHK5"/>
<evidence type="ECO:0000256" key="5">
    <source>
        <dbReference type="ARBA" id="ARBA00022691"/>
    </source>
</evidence>
<dbReference type="SUPFAM" id="SSF53335">
    <property type="entry name" value="S-adenosyl-L-methionine-dependent methyltransferases"/>
    <property type="match status" value="1"/>
</dbReference>
<sequence>MFKSKKSLGQNFLRSEKALAQIVEAAELKSEDVVLEIGPGQGALTEKLLATARIVLAVEKDEELVAFLKDKFKKEISEKKLILINEDILKFKFTPSFLLPLNKGEAGWGSKSYKLVANIPYNITGEIFRKFLQEEKVQPERMVLLVQKEVAERIVGSTKYEKLRKYEQIQNSVERKKLFVDSDKFVLNPSGRTRVGSDRSLKESILSISVKVYGEPKYIDTVRRGSFTPVPKVDSAILLIENISRKRFLVNNVTEEDFFKIVKTGFAHKRKLLSSNLKPLLGNEVSGFLKECMINEKARAEELKVEDWLCLATLQGEPRALASY</sequence>
<dbReference type="GO" id="GO:0003723">
    <property type="term" value="F:RNA binding"/>
    <property type="evidence" value="ECO:0007669"/>
    <property type="project" value="UniProtKB-UniRule"/>
</dbReference>
<evidence type="ECO:0000259" key="9">
    <source>
        <dbReference type="SMART" id="SM00650"/>
    </source>
</evidence>
<keyword evidence="6 7" id="KW-0694">RNA-binding</keyword>
<comment type="catalytic activity">
    <reaction evidence="7">
        <text>adenosine(1518)/adenosine(1519) in 16S rRNA + 4 S-adenosyl-L-methionine = N(6)-dimethyladenosine(1518)/N(6)-dimethyladenosine(1519) in 16S rRNA + 4 S-adenosyl-L-homocysteine + 4 H(+)</text>
        <dbReference type="Rhea" id="RHEA:19609"/>
        <dbReference type="Rhea" id="RHEA-COMP:10232"/>
        <dbReference type="Rhea" id="RHEA-COMP:10233"/>
        <dbReference type="ChEBI" id="CHEBI:15378"/>
        <dbReference type="ChEBI" id="CHEBI:57856"/>
        <dbReference type="ChEBI" id="CHEBI:59789"/>
        <dbReference type="ChEBI" id="CHEBI:74411"/>
        <dbReference type="ChEBI" id="CHEBI:74493"/>
        <dbReference type="EC" id="2.1.1.182"/>
    </reaction>
</comment>
<dbReference type="PANTHER" id="PTHR11727">
    <property type="entry name" value="DIMETHYLADENOSINE TRANSFERASE"/>
    <property type="match status" value="1"/>
</dbReference>
<dbReference type="Gene3D" id="1.10.8.100">
    <property type="entry name" value="Ribosomal RNA adenine dimethylase-like, domain 2"/>
    <property type="match status" value="1"/>
</dbReference>
<proteinExistence type="inferred from homology"/>
<keyword evidence="5 7" id="KW-0949">S-adenosyl-L-methionine</keyword>
<name>A0A1F6VHK5_9BACT</name>
<dbReference type="GO" id="GO:0052908">
    <property type="term" value="F:16S rRNA (adenine(1518)-N(6)/adenine(1519)-N(6))-dimethyltransferase activity"/>
    <property type="evidence" value="ECO:0007669"/>
    <property type="project" value="UniProtKB-EC"/>
</dbReference>
<feature type="binding site" evidence="7 8">
    <location>
        <position position="13"/>
    </location>
    <ligand>
        <name>S-adenosyl-L-methionine</name>
        <dbReference type="ChEBI" id="CHEBI:59789"/>
    </ligand>
</feature>
<dbReference type="Gene3D" id="3.40.50.150">
    <property type="entry name" value="Vaccinia Virus protein VP39"/>
    <property type="match status" value="1"/>
</dbReference>
<feature type="binding site" evidence="7 8">
    <location>
        <position position="59"/>
    </location>
    <ligand>
        <name>S-adenosyl-L-methionine</name>
        <dbReference type="ChEBI" id="CHEBI:59789"/>
    </ligand>
</feature>
<keyword evidence="3 7" id="KW-0489">Methyltransferase</keyword>
<dbReference type="InterPro" id="IPR020596">
    <property type="entry name" value="rRNA_Ade_Mease_Trfase_CS"/>
</dbReference>
<comment type="function">
    <text evidence="7">Specifically dimethylates two adjacent adenosines (A1518 and A1519) in the loop of a conserved hairpin near the 3'-end of 16S rRNA in the 30S particle. May play a critical role in biogenesis of 30S subunits.</text>
</comment>
<evidence type="ECO:0000256" key="1">
    <source>
        <dbReference type="ARBA" id="ARBA00022490"/>
    </source>
</evidence>
<keyword evidence="2 7" id="KW-0698">rRNA processing</keyword>
<keyword evidence="1 7" id="KW-0963">Cytoplasm</keyword>
<evidence type="ECO:0000256" key="7">
    <source>
        <dbReference type="HAMAP-Rule" id="MF_00607"/>
    </source>
</evidence>
<organism evidence="10 11">
    <name type="scientific">Candidatus Nomurabacteria bacterium RIFCSPHIGHO2_01_FULL_42_16</name>
    <dbReference type="NCBI Taxonomy" id="1801743"/>
    <lineage>
        <taxon>Bacteria</taxon>
        <taxon>Candidatus Nomuraibacteriota</taxon>
    </lineage>
</organism>
<comment type="subcellular location">
    <subcellularLocation>
        <location evidence="7">Cytoplasm</location>
    </subcellularLocation>
</comment>
<feature type="binding site" evidence="7 8">
    <location>
        <position position="38"/>
    </location>
    <ligand>
        <name>S-adenosyl-L-methionine</name>
        <dbReference type="ChEBI" id="CHEBI:59789"/>
    </ligand>
</feature>
<dbReference type="STRING" id="1801743.A2824_00475"/>
<feature type="binding site" evidence="7 8">
    <location>
        <position position="11"/>
    </location>
    <ligand>
        <name>S-adenosyl-L-methionine</name>
        <dbReference type="ChEBI" id="CHEBI:59789"/>
    </ligand>
</feature>
<dbReference type="GO" id="GO:0005829">
    <property type="term" value="C:cytosol"/>
    <property type="evidence" value="ECO:0007669"/>
    <property type="project" value="TreeGrafter"/>
</dbReference>
<gene>
    <name evidence="7" type="primary">rsmA</name>
    <name evidence="7" type="synonym">ksgA</name>
    <name evidence="10" type="ORF">A2824_00475</name>
</gene>
<reference evidence="10 11" key="1">
    <citation type="journal article" date="2016" name="Nat. Commun.">
        <title>Thousands of microbial genomes shed light on interconnected biogeochemical processes in an aquifer system.</title>
        <authorList>
            <person name="Anantharaman K."/>
            <person name="Brown C.T."/>
            <person name="Hug L.A."/>
            <person name="Sharon I."/>
            <person name="Castelle C.J."/>
            <person name="Probst A.J."/>
            <person name="Thomas B.C."/>
            <person name="Singh A."/>
            <person name="Wilkins M.J."/>
            <person name="Karaoz U."/>
            <person name="Brodie E.L."/>
            <person name="Williams K.H."/>
            <person name="Hubbard S.S."/>
            <person name="Banfield J.F."/>
        </authorList>
    </citation>
    <scope>NUCLEOTIDE SEQUENCE [LARGE SCALE GENOMIC DNA]</scope>
</reference>
<dbReference type="CDD" id="cd02440">
    <property type="entry name" value="AdoMet_MTases"/>
    <property type="match status" value="1"/>
</dbReference>
<evidence type="ECO:0000256" key="4">
    <source>
        <dbReference type="ARBA" id="ARBA00022679"/>
    </source>
</evidence>
<evidence type="ECO:0000313" key="10">
    <source>
        <dbReference type="EMBL" id="OGI69046.1"/>
    </source>
</evidence>
<comment type="similarity">
    <text evidence="7">Belongs to the class I-like SAM-binding methyltransferase superfamily. rRNA adenine N(6)-methyltransferase family. RsmA subfamily.</text>
</comment>
<dbReference type="SMART" id="SM00650">
    <property type="entry name" value="rADc"/>
    <property type="match status" value="1"/>
</dbReference>
<dbReference type="PROSITE" id="PS01131">
    <property type="entry name" value="RRNA_A_DIMETH"/>
    <property type="match status" value="1"/>
</dbReference>
<dbReference type="PROSITE" id="PS51689">
    <property type="entry name" value="SAM_RNA_A_N6_MT"/>
    <property type="match status" value="1"/>
</dbReference>
<feature type="binding site" evidence="7 8">
    <location>
        <position position="87"/>
    </location>
    <ligand>
        <name>S-adenosyl-L-methionine</name>
        <dbReference type="ChEBI" id="CHEBI:59789"/>
    </ligand>
</feature>
<dbReference type="Proteomes" id="UP000178059">
    <property type="component" value="Unassembled WGS sequence"/>
</dbReference>
<keyword evidence="4 7" id="KW-0808">Transferase</keyword>
<feature type="domain" description="Ribosomal RNA adenine methylase transferase N-terminal" evidence="9">
    <location>
        <begin position="18"/>
        <end position="244"/>
    </location>
</feature>
<protein>
    <recommendedName>
        <fullName evidence="7">Ribosomal RNA small subunit methyltransferase A</fullName>
        <ecNumber evidence="7">2.1.1.182</ecNumber>
    </recommendedName>
    <alternativeName>
        <fullName evidence="7">16S rRNA (adenine(1518)-N(6)/adenine(1519)-N(6))-dimethyltransferase</fullName>
    </alternativeName>
    <alternativeName>
        <fullName evidence="7">16S rRNA dimethyladenosine transferase</fullName>
    </alternativeName>
    <alternativeName>
        <fullName evidence="7">16S rRNA dimethylase</fullName>
    </alternativeName>
    <alternativeName>
        <fullName evidence="7">S-adenosylmethionine-6-N', N'-adenosyl(rRNA) dimethyltransferase</fullName>
    </alternativeName>
</protein>
<evidence type="ECO:0000256" key="2">
    <source>
        <dbReference type="ARBA" id="ARBA00022552"/>
    </source>
</evidence>
<evidence type="ECO:0000256" key="8">
    <source>
        <dbReference type="PROSITE-ProRule" id="PRU01026"/>
    </source>
</evidence>
<dbReference type="InterPro" id="IPR023165">
    <property type="entry name" value="rRNA_Ade_diMease-like_C"/>
</dbReference>
<dbReference type="PANTHER" id="PTHR11727:SF7">
    <property type="entry name" value="DIMETHYLADENOSINE TRANSFERASE-RELATED"/>
    <property type="match status" value="1"/>
</dbReference>
<dbReference type="Pfam" id="PF00398">
    <property type="entry name" value="RrnaAD"/>
    <property type="match status" value="1"/>
</dbReference>
<evidence type="ECO:0000256" key="3">
    <source>
        <dbReference type="ARBA" id="ARBA00022603"/>
    </source>
</evidence>
<comment type="caution">
    <text evidence="10">The sequence shown here is derived from an EMBL/GenBank/DDBJ whole genome shotgun (WGS) entry which is preliminary data.</text>
</comment>
<accession>A0A1F6VHK5</accession>
<feature type="binding site" evidence="7 8">
    <location>
        <position position="118"/>
    </location>
    <ligand>
        <name>S-adenosyl-L-methionine</name>
        <dbReference type="ChEBI" id="CHEBI:59789"/>
    </ligand>
</feature>
<dbReference type="InterPro" id="IPR020598">
    <property type="entry name" value="rRNA_Ade_methylase_Trfase_N"/>
</dbReference>
<dbReference type="EC" id="2.1.1.182" evidence="7"/>
<dbReference type="InterPro" id="IPR029063">
    <property type="entry name" value="SAM-dependent_MTases_sf"/>
</dbReference>
<dbReference type="InterPro" id="IPR011530">
    <property type="entry name" value="rRNA_adenine_dimethylase"/>
</dbReference>
<evidence type="ECO:0000256" key="6">
    <source>
        <dbReference type="ARBA" id="ARBA00022884"/>
    </source>
</evidence>